<accession>A0A2C9JGG1</accession>
<dbReference type="Pfam" id="PF12796">
    <property type="entry name" value="Ank_2"/>
    <property type="match status" value="5"/>
</dbReference>
<dbReference type="VEuPathDB" id="VectorBase:BGLAX_040842"/>
<evidence type="ECO:0000256" key="4">
    <source>
        <dbReference type="SAM" id="MobiDB-lite"/>
    </source>
</evidence>
<name>A0A2C9JGG1_BIOGL</name>
<feature type="repeat" description="ANK" evidence="3">
    <location>
        <begin position="183"/>
        <end position="215"/>
    </location>
</feature>
<organism evidence="5 6">
    <name type="scientific">Biomphalaria glabrata</name>
    <name type="common">Bloodfluke planorb</name>
    <name type="synonym">Freshwater snail</name>
    <dbReference type="NCBI Taxonomy" id="6526"/>
    <lineage>
        <taxon>Eukaryota</taxon>
        <taxon>Metazoa</taxon>
        <taxon>Spiralia</taxon>
        <taxon>Lophotrochozoa</taxon>
        <taxon>Mollusca</taxon>
        <taxon>Gastropoda</taxon>
        <taxon>Heterobranchia</taxon>
        <taxon>Euthyneura</taxon>
        <taxon>Panpulmonata</taxon>
        <taxon>Hygrophila</taxon>
        <taxon>Lymnaeoidea</taxon>
        <taxon>Planorbidae</taxon>
        <taxon>Biomphalaria</taxon>
    </lineage>
</organism>
<dbReference type="Gene3D" id="1.25.40.20">
    <property type="entry name" value="Ankyrin repeat-containing domain"/>
    <property type="match status" value="6"/>
</dbReference>
<dbReference type="KEGG" id="bgt:106056018"/>
<keyword evidence="1" id="KW-0677">Repeat</keyword>
<evidence type="ECO:0000313" key="5">
    <source>
        <dbReference type="EnsemblMetazoa" id="BGLB002177-PB"/>
    </source>
</evidence>
<dbReference type="InterPro" id="IPR002110">
    <property type="entry name" value="Ankyrin_rpt"/>
</dbReference>
<dbReference type="SMART" id="SM00248">
    <property type="entry name" value="ANK"/>
    <property type="match status" value="20"/>
</dbReference>
<feature type="repeat" description="ANK" evidence="3">
    <location>
        <begin position="380"/>
        <end position="412"/>
    </location>
</feature>
<dbReference type="Proteomes" id="UP000076420">
    <property type="component" value="Unassembled WGS sequence"/>
</dbReference>
<dbReference type="Pfam" id="PF00023">
    <property type="entry name" value="Ank"/>
    <property type="match status" value="1"/>
</dbReference>
<feature type="compositionally biased region" description="Polar residues" evidence="4">
    <location>
        <begin position="707"/>
        <end position="721"/>
    </location>
</feature>
<sequence>MGIVTLNYENSKINGSIVTCCLDYRDYAGNTSLMYAAMNKHQKAFETLMRFDPDVNISRSTKYTFTALSYAYDDAWFVERLLDAGATFDCDKGMAALETAVNSRLFSSINSVDERLFGLKKFDFETTIIKADKYIDDKSILRALLFHKNKLSLNVSLLSTRSSPDLIIKLIQSGADVNTRNDKGETALHKAVLSQNLDIVKELVKASCDLEITDYKGTTALVLSLSHTNTEIMSYLISSGANIPFAIDKKETLQTRAIMYGTMQDLEHLSRKGLNMMDFNYMGKNAMHFAIERNNTDMALYCIKSGLNINKQTPDNTPLMMAAYGKNFTIAKQLIDLGADIHFRNKIGDCALNIALDKGSEEIANLLIQHGADVKKEGSVGIPPLIIAVEKCSANLVTYMINSGAEVNQVDQRDRTALLQALMRKSSAWVVGPEDRNCYRRRKEMVVKLVGSGAKVNIASKGNITPLLLAIWYNDLELVNLFLEHGAEANDQNVNVCQSRTDLDNENTCELFTSSLGCILQDSCKLNALHIDEKSICIPYKPLHLAIKLEREEVFHVLLKAGADVYTTDSHGNSAIHYAAKCQNKIFMKYLLENYYTSTRKQEVVLQNLKDEELETGPLFVPLEETVSEPAQFVCTDQVTVTYQVATTAPKSCSGSSPNHQNAKRMRVRSLVDFNESESDPPLKRLKLNTLSDPEGKKSKEELEPATLTNESPPPNTVNSTNAMKATALHISVFKNRLENVKLLIEAGCDVNIQTNGGDTALLIALTKSFDQMGEILLNAGADLGLAKKDNESLFHISVKNGCIKSLDFLVKAGVNIYETNGEGSTALHFLPRKDIASLLIDSGLDVNQKDKFGRSPLHIAAEQQNLDMVRFLCTNGADIDKQDMSGETILIIISKLIASSCNRNTNLFQELLGLGPSIDIQDTLGCTALMHLINSKADVKQEVSLLLVNGANVNIKDKEGRSPLFYLLMSSRSELSDLKMLLQKGADPFLGENHRHSLTRWIKQEKYIRRPLFLNDDECLRLYISNGIMLNIGKVFNTTSALQYLAQKQHWPRIKYLLANCGLILEDLQFIRDKEFANIQFESQLFWRSDIGHRPVEEETLNKAMCEPWPLVKLSFITVSSLLGDGYDRAERVEQTPLPGKLKELLLFQTPAARLPISEWSKIPLCFDPVEYERLANPRPLMYYWPFGTILA</sequence>
<dbReference type="OrthoDB" id="6108179at2759"/>
<feature type="repeat" description="ANK" evidence="3">
    <location>
        <begin position="462"/>
        <end position="494"/>
    </location>
</feature>
<dbReference type="AlphaFoldDB" id="A0A2C9JGG1"/>
<dbReference type="EnsemblMetazoa" id="BGLB002177-RB">
    <property type="protein sequence ID" value="BGLB002177-PB"/>
    <property type="gene ID" value="BGLB002177"/>
</dbReference>
<feature type="repeat" description="ANK" evidence="3">
    <location>
        <begin position="724"/>
        <end position="756"/>
    </location>
</feature>
<keyword evidence="2 3" id="KW-0040">ANK repeat</keyword>
<gene>
    <name evidence="5" type="primary">106056018</name>
</gene>
<feature type="region of interest" description="Disordered" evidence="4">
    <location>
        <begin position="674"/>
        <end position="721"/>
    </location>
</feature>
<dbReference type="VEuPathDB" id="VectorBase:BGLAX_048022"/>
<dbReference type="Pfam" id="PF13637">
    <property type="entry name" value="Ank_4"/>
    <property type="match status" value="1"/>
</dbReference>
<feature type="repeat" description="ANK" evidence="3">
    <location>
        <begin position="853"/>
        <end position="885"/>
    </location>
</feature>
<feature type="repeat" description="ANK" evidence="3">
    <location>
        <begin position="542"/>
        <end position="570"/>
    </location>
</feature>
<reference evidence="5" key="1">
    <citation type="submission" date="2020-05" db="UniProtKB">
        <authorList>
            <consortium name="EnsemblMetazoa"/>
        </authorList>
    </citation>
    <scope>IDENTIFICATION</scope>
    <source>
        <strain evidence="5">BB02</strain>
    </source>
</reference>
<feature type="repeat" description="ANK" evidence="3">
    <location>
        <begin position="347"/>
        <end position="379"/>
    </location>
</feature>
<dbReference type="SUPFAM" id="SSF48403">
    <property type="entry name" value="Ankyrin repeat"/>
    <property type="match status" value="4"/>
</dbReference>
<dbReference type="PANTHER" id="PTHR24126">
    <property type="entry name" value="ANKYRIN REPEAT, PH AND SEC7 DOMAIN CONTAINING PROTEIN SECG-RELATED"/>
    <property type="match status" value="1"/>
</dbReference>
<dbReference type="InterPro" id="IPR036770">
    <property type="entry name" value="Ankyrin_rpt-contain_sf"/>
</dbReference>
<dbReference type="PROSITE" id="PS50297">
    <property type="entry name" value="ANK_REP_REGION"/>
    <property type="match status" value="7"/>
</dbReference>
<dbReference type="PROSITE" id="PS50088">
    <property type="entry name" value="ANK_REPEAT"/>
    <property type="match status" value="9"/>
</dbReference>
<evidence type="ECO:0000313" key="6">
    <source>
        <dbReference type="Proteomes" id="UP000076420"/>
    </source>
</evidence>
<protein>
    <submittedName>
        <fullName evidence="5">Uncharacterized protein</fullName>
    </submittedName>
</protein>
<proteinExistence type="predicted"/>
<evidence type="ECO:0000256" key="1">
    <source>
        <dbReference type="ARBA" id="ARBA00022737"/>
    </source>
</evidence>
<dbReference type="PANTHER" id="PTHR24126:SF14">
    <property type="entry name" value="ANK_REP_REGION DOMAIN-CONTAINING PROTEIN"/>
    <property type="match status" value="1"/>
</dbReference>
<feature type="repeat" description="ANK" evidence="3">
    <location>
        <begin position="314"/>
        <end position="346"/>
    </location>
</feature>
<feature type="repeat" description="ANK" evidence="3">
    <location>
        <begin position="757"/>
        <end position="789"/>
    </location>
</feature>
<dbReference type="VEuPathDB" id="VectorBase:BGLB002177"/>
<evidence type="ECO:0000256" key="2">
    <source>
        <dbReference type="ARBA" id="ARBA00023043"/>
    </source>
</evidence>
<evidence type="ECO:0000256" key="3">
    <source>
        <dbReference type="PROSITE-ProRule" id="PRU00023"/>
    </source>
</evidence>
<feature type="compositionally biased region" description="Basic and acidic residues" evidence="4">
    <location>
        <begin position="694"/>
        <end position="703"/>
    </location>
</feature>
<dbReference type="RefSeq" id="XP_013068020.2">
    <property type="nucleotide sequence ID" value="XM_013212566.2"/>
</dbReference>
<dbReference type="STRING" id="6526.A0A2C9JGG1"/>